<dbReference type="EMBL" id="HF936048">
    <property type="protein sequence ID" value="CCX33354.1"/>
    <property type="molecule type" value="Genomic_DNA"/>
</dbReference>
<feature type="compositionally biased region" description="Polar residues" evidence="1">
    <location>
        <begin position="93"/>
        <end position="105"/>
    </location>
</feature>
<evidence type="ECO:0000313" key="3">
    <source>
        <dbReference type="Proteomes" id="UP000018144"/>
    </source>
</evidence>
<feature type="compositionally biased region" description="Basic and acidic residues" evidence="1">
    <location>
        <begin position="151"/>
        <end position="163"/>
    </location>
</feature>
<organism evidence="2 3">
    <name type="scientific">Pyronema omphalodes (strain CBS 100304)</name>
    <name type="common">Pyronema confluens</name>
    <dbReference type="NCBI Taxonomy" id="1076935"/>
    <lineage>
        <taxon>Eukaryota</taxon>
        <taxon>Fungi</taxon>
        <taxon>Dikarya</taxon>
        <taxon>Ascomycota</taxon>
        <taxon>Pezizomycotina</taxon>
        <taxon>Pezizomycetes</taxon>
        <taxon>Pezizales</taxon>
        <taxon>Pyronemataceae</taxon>
        <taxon>Pyronema</taxon>
    </lineage>
</organism>
<feature type="region of interest" description="Disordered" evidence="1">
    <location>
        <begin position="82"/>
        <end position="105"/>
    </location>
</feature>
<gene>
    <name evidence="2" type="ORF">PCON_01035</name>
</gene>
<feature type="region of interest" description="Disordered" evidence="1">
    <location>
        <begin position="132"/>
        <end position="184"/>
    </location>
</feature>
<keyword evidence="3" id="KW-1185">Reference proteome</keyword>
<name>U4LMK5_PYROM</name>
<sequence>MAGRNALGIAGESGVVHIEKSAEPGQIEESTAELVSEMVTAGSISKDSTIDYSAEVHLCTSQPTHNNDDTGIHNCERRTAEPVLKNLQLGPERSTTSHTMPTESCPITTALDEEQAKNARRLGNAKYKSLLSDFSDGHEEDPDNIEPQGPLDKEHDRKRDPEVYKNTNFAFTDRAEESDLEPFS</sequence>
<accession>U4LMK5</accession>
<evidence type="ECO:0000313" key="2">
    <source>
        <dbReference type="EMBL" id="CCX33354.1"/>
    </source>
</evidence>
<protein>
    <submittedName>
        <fullName evidence="2">Uncharacterized protein</fullName>
    </submittedName>
</protein>
<dbReference type="OrthoDB" id="10468357at2759"/>
<evidence type="ECO:0000256" key="1">
    <source>
        <dbReference type="SAM" id="MobiDB-lite"/>
    </source>
</evidence>
<dbReference type="Proteomes" id="UP000018144">
    <property type="component" value="Unassembled WGS sequence"/>
</dbReference>
<dbReference type="AlphaFoldDB" id="U4LMK5"/>
<proteinExistence type="predicted"/>
<reference evidence="2 3" key="1">
    <citation type="journal article" date="2013" name="PLoS Genet.">
        <title>The genome and development-dependent transcriptomes of Pyronema confluens: a window into fungal evolution.</title>
        <authorList>
            <person name="Traeger S."/>
            <person name="Altegoer F."/>
            <person name="Freitag M."/>
            <person name="Gabaldon T."/>
            <person name="Kempken F."/>
            <person name="Kumar A."/>
            <person name="Marcet-Houben M."/>
            <person name="Poggeler S."/>
            <person name="Stajich J.E."/>
            <person name="Nowrousian M."/>
        </authorList>
    </citation>
    <scope>NUCLEOTIDE SEQUENCE [LARGE SCALE GENOMIC DNA]</scope>
    <source>
        <strain evidence="3">CBS 100304</strain>
        <tissue evidence="2">Vegetative mycelium</tissue>
    </source>
</reference>